<name>A0AAD3N4X1_LATJO</name>
<dbReference type="PANTHER" id="PTHR22409">
    <property type="entry name" value="CHROMOSOME 19 OPEN READING FRAME 44"/>
    <property type="match status" value="1"/>
</dbReference>
<reference evidence="3" key="1">
    <citation type="submission" date="2022-08" db="EMBL/GenBank/DDBJ databases">
        <title>Genome sequencing of akame (Lates japonicus).</title>
        <authorList>
            <person name="Hashiguchi Y."/>
            <person name="Takahashi H."/>
        </authorList>
    </citation>
    <scope>NUCLEOTIDE SEQUENCE</scope>
    <source>
        <strain evidence="3">Kochi</strain>
    </source>
</reference>
<sequence>MWKRGGRSTALDRAQALLSAKRNSGEDVGSTAPTTRAYSGAVDGSMKTRSAPPNTYTLFSDLSDLSSVSSASDNRADTVGSAAPEKSQGREGGSTKDLRPQNSLGGGGGGSRFLKKAPPPATNSSQHQMQQISQPRYVSSLQHGSQTAAMSRLAQIESRIRSRKQVLEQAGQGISPPPGAASQSLEASMPASAQSSSDQSLKGKRFLKKRTDVAVDSTNIVASGSPKSPEVGVRSRSRASGTVVPSAGLGLKSLRVGRGVSLESDEEDMRKLLGDSLDSTDNSLLRPVRPLSMRTAGKKSQKVHSTPPPAAVCPSSPSNTASPHSPASPSHRRSPFRFTGQAQAHFSPSVLSPSPSPPCVSPSPPRRLNSPHRLGSPQRSLSSMSGRSEVHSLEELFPVGSEDPSSEMSLVSSEDGQDFKINVMTLDDLVPATFEFTEETPRNKREAKHSTPPGFPNSCQQLPRLREVEKEEDQQQEEEQVLDYQSDFESESRTEPNCSASQVSEHLQGDEDVAQVTSEMREVASDSDVSREKTEDDYSSTFSDTASQMSHRSQTSKSFSGSRDSRSSVSRGSRTSVHQSKRPASARKVLKEAAVQTQPDTMAYTWSTGMATFEPLLSMTYMNPTPVVAHTLSAETVEALSNFNPAIFVLNEILKQQLAMTRRFIESSRHLHSSLVQSLEPPNYRYTTLEDTKEYIHKHRSPKLTMEEALEEVLQEMRDSDNHCT</sequence>
<feature type="compositionally biased region" description="Basic and acidic residues" evidence="1">
    <location>
        <begin position="87"/>
        <end position="99"/>
    </location>
</feature>
<gene>
    <name evidence="3" type="ORF">AKAME5_001683700</name>
</gene>
<feature type="compositionally biased region" description="Polar residues" evidence="1">
    <location>
        <begin position="122"/>
        <end position="149"/>
    </location>
</feature>
<feature type="domain" description="DUF4614" evidence="2">
    <location>
        <begin position="527"/>
        <end position="701"/>
    </location>
</feature>
<protein>
    <recommendedName>
        <fullName evidence="2">DUF4614 domain-containing protein</fullName>
    </recommendedName>
</protein>
<dbReference type="InterPro" id="IPR040120">
    <property type="entry name" value="C19orf44-like"/>
</dbReference>
<feature type="compositionally biased region" description="Polar residues" evidence="1">
    <location>
        <begin position="47"/>
        <end position="57"/>
    </location>
</feature>
<feature type="compositionally biased region" description="Polar residues" evidence="1">
    <location>
        <begin position="377"/>
        <end position="386"/>
    </location>
</feature>
<dbReference type="Proteomes" id="UP001279410">
    <property type="component" value="Unassembled WGS sequence"/>
</dbReference>
<feature type="compositionally biased region" description="Acidic residues" evidence="1">
    <location>
        <begin position="470"/>
        <end position="489"/>
    </location>
</feature>
<feature type="compositionally biased region" description="Basic and acidic residues" evidence="1">
    <location>
        <begin position="519"/>
        <end position="536"/>
    </location>
</feature>
<keyword evidence="4" id="KW-1185">Reference proteome</keyword>
<feature type="compositionally biased region" description="Low complexity" evidence="1">
    <location>
        <begin position="556"/>
        <end position="576"/>
    </location>
</feature>
<feature type="compositionally biased region" description="Pro residues" evidence="1">
    <location>
        <begin position="354"/>
        <end position="365"/>
    </location>
</feature>
<dbReference type="InterPro" id="IPR027884">
    <property type="entry name" value="DUF4614"/>
</dbReference>
<accession>A0AAD3N4X1</accession>
<organism evidence="3 4">
    <name type="scientific">Lates japonicus</name>
    <name type="common">Japanese lates</name>
    <dbReference type="NCBI Taxonomy" id="270547"/>
    <lineage>
        <taxon>Eukaryota</taxon>
        <taxon>Metazoa</taxon>
        <taxon>Chordata</taxon>
        <taxon>Craniata</taxon>
        <taxon>Vertebrata</taxon>
        <taxon>Euteleostomi</taxon>
        <taxon>Actinopterygii</taxon>
        <taxon>Neopterygii</taxon>
        <taxon>Teleostei</taxon>
        <taxon>Neoteleostei</taxon>
        <taxon>Acanthomorphata</taxon>
        <taxon>Carangaria</taxon>
        <taxon>Carangaria incertae sedis</taxon>
        <taxon>Centropomidae</taxon>
        <taxon>Lates</taxon>
    </lineage>
</organism>
<evidence type="ECO:0000259" key="2">
    <source>
        <dbReference type="Pfam" id="PF15391"/>
    </source>
</evidence>
<feature type="compositionally biased region" description="Polar residues" evidence="1">
    <location>
        <begin position="539"/>
        <end position="555"/>
    </location>
</feature>
<comment type="caution">
    <text evidence="3">The sequence shown here is derived from an EMBL/GenBank/DDBJ whole genome shotgun (WGS) entry which is preliminary data.</text>
</comment>
<feature type="compositionally biased region" description="Polar residues" evidence="1">
    <location>
        <begin position="216"/>
        <end position="226"/>
    </location>
</feature>
<dbReference type="PANTHER" id="PTHR22409:SF2">
    <property type="entry name" value="CHROMOSOME 19 OPEN READING FRAME 44"/>
    <property type="match status" value="1"/>
</dbReference>
<feature type="region of interest" description="Disordered" evidence="1">
    <location>
        <begin position="16"/>
        <end position="249"/>
    </location>
</feature>
<dbReference type="Pfam" id="PF15391">
    <property type="entry name" value="DUF4614"/>
    <property type="match status" value="1"/>
</dbReference>
<evidence type="ECO:0000313" key="4">
    <source>
        <dbReference type="Proteomes" id="UP001279410"/>
    </source>
</evidence>
<dbReference type="AlphaFoldDB" id="A0AAD3N4X1"/>
<feature type="compositionally biased region" description="Polar residues" evidence="1">
    <location>
        <begin position="181"/>
        <end position="200"/>
    </location>
</feature>
<feature type="compositionally biased region" description="Polar residues" evidence="1">
    <location>
        <begin position="495"/>
        <end position="505"/>
    </location>
</feature>
<proteinExistence type="predicted"/>
<evidence type="ECO:0000313" key="3">
    <source>
        <dbReference type="EMBL" id="GLD65362.1"/>
    </source>
</evidence>
<feature type="compositionally biased region" description="Low complexity" evidence="1">
    <location>
        <begin position="312"/>
        <end position="329"/>
    </location>
</feature>
<feature type="region of interest" description="Disordered" evidence="1">
    <location>
        <begin position="436"/>
        <end position="593"/>
    </location>
</feature>
<feature type="region of interest" description="Disordered" evidence="1">
    <location>
        <begin position="273"/>
        <end position="414"/>
    </location>
</feature>
<evidence type="ECO:0000256" key="1">
    <source>
        <dbReference type="SAM" id="MobiDB-lite"/>
    </source>
</evidence>
<dbReference type="EMBL" id="BRZM01000079">
    <property type="protein sequence ID" value="GLD65362.1"/>
    <property type="molecule type" value="Genomic_DNA"/>
</dbReference>
<feature type="compositionally biased region" description="Low complexity" evidence="1">
    <location>
        <begin position="58"/>
        <end position="73"/>
    </location>
</feature>